<dbReference type="EMBL" id="JBHSGR010000007">
    <property type="protein sequence ID" value="MFC4693472.1"/>
    <property type="molecule type" value="Genomic_DNA"/>
</dbReference>
<evidence type="ECO:0000256" key="6">
    <source>
        <dbReference type="SAM" id="Phobius"/>
    </source>
</evidence>
<dbReference type="PANTHER" id="PTHR42718">
    <property type="entry name" value="MAJOR FACILITATOR SUPERFAMILY MULTIDRUG TRANSPORTER MFSC"/>
    <property type="match status" value="1"/>
</dbReference>
<dbReference type="InterPro" id="IPR036259">
    <property type="entry name" value="MFS_trans_sf"/>
</dbReference>
<feature type="transmembrane region" description="Helical" evidence="6">
    <location>
        <begin position="353"/>
        <end position="375"/>
    </location>
</feature>
<dbReference type="PROSITE" id="PS50850">
    <property type="entry name" value="MFS"/>
    <property type="match status" value="1"/>
</dbReference>
<protein>
    <submittedName>
        <fullName evidence="8">MFS transporter</fullName>
    </submittedName>
</protein>
<dbReference type="RefSeq" id="WP_387988190.1">
    <property type="nucleotide sequence ID" value="NZ_JBHSGR010000007.1"/>
</dbReference>
<evidence type="ECO:0000256" key="4">
    <source>
        <dbReference type="ARBA" id="ARBA00022989"/>
    </source>
</evidence>
<gene>
    <name evidence="8" type="ORF">ACFO3M_08745</name>
</gene>
<sequence>MTATDVRPSETPTPPRGGGLRRLWDRKLDRYPDTGPRSLYLGITVLATVVLYYELYVGGAVATQIIAELGYSFTGYVFVSVIGNLVGAFASLFAGLADRWGRANLVVGGLLITGLILLVGLPHAPGKTAFTVLFAVLSFVEGVVLVATPALIRDFSPQVGRGVAMGFWTLGPVLGSLVVTTVSSNTLDDHPDWRWQFYVCGVAGLVVFLVALVGLRELSPALRDQLMVSMRDRALVEARARGLDTEQALKGHWRQVLRFDVVGSAFAISIFLLLYYILVGFAVVYFATVFGYSEQRANALANWYWVTNAIALVVTGVLTDRFRVRKPFMVVGTLVGLVGSVLFALSATEPETGYYTIAVYFILSAAGGGMAYVAWMASFTETVERHNPAATATGLAIWGWLLRIVVTASLAVFTLVVPATSVLVDQGSRVTEIVEAHPQEVAVLSAVPPEASEALAADPTDVDALATALGAVATQQGADADEAAAVSEAVRNRAPQLAAAQAVDPATLAALQEDPADAAAGAAAVGQIAQALGVDAGTATQLLVGLGDPAVQADLALVQRYATVLTDANTAIPADDLAYLAAHGDEVATAAEENPHQWQRWWWVCVAGQVLFLPFVFVMAGRWSPRRARQDEQAHEEMVARELAALQRTDA</sequence>
<dbReference type="CDD" id="cd06174">
    <property type="entry name" value="MFS"/>
    <property type="match status" value="1"/>
</dbReference>
<feature type="transmembrane region" description="Helical" evidence="6">
    <location>
        <begin position="103"/>
        <end position="124"/>
    </location>
</feature>
<feature type="transmembrane region" description="Helical" evidence="6">
    <location>
        <begin position="395"/>
        <end position="417"/>
    </location>
</feature>
<accession>A0ABV9LJA8</accession>
<organism evidence="8 9">
    <name type="scientific">Geodermatophilus arenarius</name>
    <dbReference type="NCBI Taxonomy" id="1137990"/>
    <lineage>
        <taxon>Bacteria</taxon>
        <taxon>Bacillati</taxon>
        <taxon>Actinomycetota</taxon>
        <taxon>Actinomycetes</taxon>
        <taxon>Geodermatophilales</taxon>
        <taxon>Geodermatophilaceae</taxon>
        <taxon>Geodermatophilus</taxon>
    </lineage>
</organism>
<dbReference type="InterPro" id="IPR011701">
    <property type="entry name" value="MFS"/>
</dbReference>
<feature type="transmembrane region" description="Helical" evidence="6">
    <location>
        <begin position="130"/>
        <end position="152"/>
    </location>
</feature>
<feature type="transmembrane region" description="Helical" evidence="6">
    <location>
        <begin position="261"/>
        <end position="288"/>
    </location>
</feature>
<evidence type="ECO:0000313" key="9">
    <source>
        <dbReference type="Proteomes" id="UP001596025"/>
    </source>
</evidence>
<proteinExistence type="predicted"/>
<keyword evidence="4 6" id="KW-1133">Transmembrane helix</keyword>
<evidence type="ECO:0000256" key="2">
    <source>
        <dbReference type="ARBA" id="ARBA00022448"/>
    </source>
</evidence>
<comment type="caution">
    <text evidence="8">The sequence shown here is derived from an EMBL/GenBank/DDBJ whole genome shotgun (WGS) entry which is preliminary data.</text>
</comment>
<dbReference type="Proteomes" id="UP001596025">
    <property type="component" value="Unassembled WGS sequence"/>
</dbReference>
<dbReference type="SUPFAM" id="SSF103473">
    <property type="entry name" value="MFS general substrate transporter"/>
    <property type="match status" value="1"/>
</dbReference>
<feature type="transmembrane region" description="Helical" evidence="6">
    <location>
        <begin position="164"/>
        <end position="183"/>
    </location>
</feature>
<name>A0ABV9LJA8_9ACTN</name>
<feature type="transmembrane region" description="Helical" evidence="6">
    <location>
        <begin position="73"/>
        <end position="96"/>
    </location>
</feature>
<keyword evidence="5 6" id="KW-0472">Membrane</keyword>
<dbReference type="InterPro" id="IPR020846">
    <property type="entry name" value="MFS_dom"/>
</dbReference>
<keyword evidence="2" id="KW-0813">Transport</keyword>
<reference evidence="9" key="1">
    <citation type="journal article" date="2019" name="Int. J. Syst. Evol. Microbiol.">
        <title>The Global Catalogue of Microorganisms (GCM) 10K type strain sequencing project: providing services to taxonomists for standard genome sequencing and annotation.</title>
        <authorList>
            <consortium name="The Broad Institute Genomics Platform"/>
            <consortium name="The Broad Institute Genome Sequencing Center for Infectious Disease"/>
            <person name="Wu L."/>
            <person name="Ma J."/>
        </authorList>
    </citation>
    <scope>NUCLEOTIDE SEQUENCE [LARGE SCALE GENOMIC DNA]</scope>
    <source>
        <strain evidence="9">CCUG 62763</strain>
    </source>
</reference>
<evidence type="ECO:0000256" key="1">
    <source>
        <dbReference type="ARBA" id="ARBA00004651"/>
    </source>
</evidence>
<keyword evidence="9" id="KW-1185">Reference proteome</keyword>
<feature type="transmembrane region" description="Helical" evidence="6">
    <location>
        <begin position="328"/>
        <end position="347"/>
    </location>
</feature>
<dbReference type="Pfam" id="PF07690">
    <property type="entry name" value="MFS_1"/>
    <property type="match status" value="1"/>
</dbReference>
<feature type="transmembrane region" description="Helical" evidence="6">
    <location>
        <begin position="195"/>
        <end position="215"/>
    </location>
</feature>
<evidence type="ECO:0000256" key="5">
    <source>
        <dbReference type="ARBA" id="ARBA00023136"/>
    </source>
</evidence>
<keyword evidence="3 6" id="KW-0812">Transmembrane</keyword>
<feature type="domain" description="Major facilitator superfamily (MFS) profile" evidence="7">
    <location>
        <begin position="40"/>
        <end position="439"/>
    </location>
</feature>
<feature type="transmembrane region" description="Helical" evidence="6">
    <location>
        <begin position="300"/>
        <end position="319"/>
    </location>
</feature>
<evidence type="ECO:0000259" key="7">
    <source>
        <dbReference type="PROSITE" id="PS50850"/>
    </source>
</evidence>
<dbReference type="Gene3D" id="1.20.1250.20">
    <property type="entry name" value="MFS general substrate transporter like domains"/>
    <property type="match status" value="2"/>
</dbReference>
<dbReference type="PANTHER" id="PTHR42718:SF9">
    <property type="entry name" value="MAJOR FACILITATOR SUPERFAMILY MULTIDRUG TRANSPORTER MFSC"/>
    <property type="match status" value="1"/>
</dbReference>
<evidence type="ECO:0000313" key="8">
    <source>
        <dbReference type="EMBL" id="MFC4693472.1"/>
    </source>
</evidence>
<comment type="subcellular location">
    <subcellularLocation>
        <location evidence="1">Cell membrane</location>
        <topology evidence="1">Multi-pass membrane protein</topology>
    </subcellularLocation>
</comment>
<evidence type="ECO:0000256" key="3">
    <source>
        <dbReference type="ARBA" id="ARBA00022692"/>
    </source>
</evidence>
<feature type="transmembrane region" description="Helical" evidence="6">
    <location>
        <begin position="39"/>
        <end position="67"/>
    </location>
</feature>